<comment type="caution">
    <text evidence="1">The sequence shown here is derived from an EMBL/GenBank/DDBJ whole genome shotgun (WGS) entry which is preliminary data.</text>
</comment>
<evidence type="ECO:0000313" key="2">
    <source>
        <dbReference type="Proteomes" id="UP000789342"/>
    </source>
</evidence>
<dbReference type="Proteomes" id="UP000789342">
    <property type="component" value="Unassembled WGS sequence"/>
</dbReference>
<keyword evidence="2" id="KW-1185">Reference proteome</keyword>
<dbReference type="EMBL" id="CAJVPV010002033">
    <property type="protein sequence ID" value="CAG8515975.1"/>
    <property type="molecule type" value="Genomic_DNA"/>
</dbReference>
<evidence type="ECO:0000313" key="1">
    <source>
        <dbReference type="EMBL" id="CAG8515975.1"/>
    </source>
</evidence>
<protein>
    <submittedName>
        <fullName evidence="1">8508_t:CDS:1</fullName>
    </submittedName>
</protein>
<name>A0A9N9A2W5_9GLOM</name>
<sequence>MTACPTLIPADEVDEATTNRSTTPLLLKLTSGERAFWTNTQKSLSYVEKSTNATETLTQSFNSSSI</sequence>
<reference evidence="1" key="1">
    <citation type="submission" date="2021-06" db="EMBL/GenBank/DDBJ databases">
        <authorList>
            <person name="Kallberg Y."/>
            <person name="Tangrot J."/>
            <person name="Rosling A."/>
        </authorList>
    </citation>
    <scope>NUCLEOTIDE SEQUENCE</scope>
    <source>
        <strain evidence="1">CL551</strain>
    </source>
</reference>
<proteinExistence type="predicted"/>
<dbReference type="AlphaFoldDB" id="A0A9N9A2W5"/>
<gene>
    <name evidence="1" type="ORF">AMORRO_LOCUS3966</name>
</gene>
<organism evidence="1 2">
    <name type="scientific">Acaulospora morrowiae</name>
    <dbReference type="NCBI Taxonomy" id="94023"/>
    <lineage>
        <taxon>Eukaryota</taxon>
        <taxon>Fungi</taxon>
        <taxon>Fungi incertae sedis</taxon>
        <taxon>Mucoromycota</taxon>
        <taxon>Glomeromycotina</taxon>
        <taxon>Glomeromycetes</taxon>
        <taxon>Diversisporales</taxon>
        <taxon>Acaulosporaceae</taxon>
        <taxon>Acaulospora</taxon>
    </lineage>
</organism>
<accession>A0A9N9A2W5</accession>